<sequence length="341" mass="37172">MRSFASDNHSGVHPKVMEAIARANQGHALAYGEDSVTAEADALLHRHFGQHIDTYFVFLGTASNVLGLRAVARSHHAVLCADTAHINVDECGAPEAMAGFKLRTVPSRDGKIEPRDLEQFLADVGVQHHNQPRVVSITQSTELGTLYTPDEVRALADFAHGNGLLLHMDGARLANAAAALGLGLGDISGACGVDVLSFGGTKNGLMHGEAVIFFDARLSTEFRYIRKQNMQLCSKMRFIAAQFTALLTDDLWRENALQSNRMAALLAEKVRDVPGVRITRPVQANAVFAVIPQRAVAPLQACYPFYVWNHLTGEVRWMTSFDTTPADVDGFVEALRKAVRD</sequence>
<dbReference type="GO" id="GO:0004793">
    <property type="term" value="F:threonine aldolase activity"/>
    <property type="evidence" value="ECO:0007669"/>
    <property type="project" value="UniProtKB-EC"/>
</dbReference>
<dbReference type="InterPro" id="IPR015424">
    <property type="entry name" value="PyrdxlP-dep_Trfase"/>
</dbReference>
<evidence type="ECO:0000256" key="1">
    <source>
        <dbReference type="ARBA" id="ARBA00001933"/>
    </source>
</evidence>
<dbReference type="Gene3D" id="3.40.640.10">
    <property type="entry name" value="Type I PLP-dependent aspartate aminotransferase-like (Major domain)"/>
    <property type="match status" value="1"/>
</dbReference>
<keyword evidence="5" id="KW-0456">Lyase</keyword>
<dbReference type="PANTHER" id="PTHR48097">
    <property type="entry name" value="L-THREONINE ALDOLASE-RELATED"/>
    <property type="match status" value="1"/>
</dbReference>
<dbReference type="EC" id="4.1.2.5" evidence="5"/>
<proteinExistence type="inferred from homology"/>
<evidence type="ECO:0000313" key="5">
    <source>
        <dbReference type="EMBL" id="EMG37280.1"/>
    </source>
</evidence>
<protein>
    <submittedName>
        <fullName evidence="5">L-threonine aldolase</fullName>
        <ecNumber evidence="5">4.1.2.5</ecNumber>
    </submittedName>
</protein>
<dbReference type="EMBL" id="AOSV01000020">
    <property type="protein sequence ID" value="EMG37280.1"/>
    <property type="molecule type" value="Genomic_DNA"/>
</dbReference>
<dbReference type="PATRIC" id="fig|1262666.3.peg.2148"/>
<dbReference type="InterPro" id="IPR015422">
    <property type="entry name" value="PyrdxlP-dep_Trfase_small"/>
</dbReference>
<comment type="similarity">
    <text evidence="2">Belongs to the threonine aldolase family.</text>
</comment>
<evidence type="ECO:0000256" key="3">
    <source>
        <dbReference type="ARBA" id="ARBA00022898"/>
    </source>
</evidence>
<dbReference type="Gene3D" id="3.90.1150.10">
    <property type="entry name" value="Aspartate Aminotransferase, domain 1"/>
    <property type="match status" value="1"/>
</dbReference>
<dbReference type="InterPro" id="IPR001597">
    <property type="entry name" value="ArAA_b-elim_lyase/Thr_aldolase"/>
</dbReference>
<dbReference type="Pfam" id="PF01212">
    <property type="entry name" value="Beta_elim_lyase"/>
    <property type="match status" value="1"/>
</dbReference>
<dbReference type="AlphaFoldDB" id="M5PTA6"/>
<gene>
    <name evidence="5" type="ORF">PCS_02118</name>
</gene>
<reference evidence="5 6" key="1">
    <citation type="journal article" date="2013" name="Genome Announc.">
        <title>Draft Genome Sequence for Desulfovibrio africanus Strain PCS.</title>
        <authorList>
            <person name="Brown S.D."/>
            <person name="Utturkar S.M."/>
            <person name="Arkin A.P."/>
            <person name="Deutschbauer A.M."/>
            <person name="Elias D.A."/>
            <person name="Hazen T.C."/>
            <person name="Chakraborty R."/>
        </authorList>
    </citation>
    <scope>NUCLEOTIDE SEQUENCE [LARGE SCALE GENOMIC DNA]</scope>
    <source>
        <strain evidence="5 6">PCS</strain>
    </source>
</reference>
<dbReference type="PANTHER" id="PTHR48097:SF5">
    <property type="entry name" value="LOW SPECIFICITY L-THREONINE ALDOLASE"/>
    <property type="match status" value="1"/>
</dbReference>
<dbReference type="RefSeq" id="WP_005986957.1">
    <property type="nucleotide sequence ID" value="NZ_AOSV01000020.1"/>
</dbReference>
<dbReference type="OrthoDB" id="9774495at2"/>
<dbReference type="SUPFAM" id="SSF53383">
    <property type="entry name" value="PLP-dependent transferases"/>
    <property type="match status" value="1"/>
</dbReference>
<dbReference type="InterPro" id="IPR015421">
    <property type="entry name" value="PyrdxlP-dep_Trfase_major"/>
</dbReference>
<comment type="cofactor">
    <cofactor evidence="1">
        <name>pyridoxal 5'-phosphate</name>
        <dbReference type="ChEBI" id="CHEBI:597326"/>
    </cofactor>
</comment>
<evidence type="ECO:0000313" key="6">
    <source>
        <dbReference type="Proteomes" id="UP000011922"/>
    </source>
</evidence>
<organism evidence="5 6">
    <name type="scientific">Desulfocurvibacter africanus PCS</name>
    <dbReference type="NCBI Taxonomy" id="1262666"/>
    <lineage>
        <taxon>Bacteria</taxon>
        <taxon>Pseudomonadati</taxon>
        <taxon>Thermodesulfobacteriota</taxon>
        <taxon>Desulfovibrionia</taxon>
        <taxon>Desulfovibrionales</taxon>
        <taxon>Desulfovibrionaceae</taxon>
        <taxon>Desulfocurvibacter</taxon>
    </lineage>
</organism>
<name>M5PTA6_DESAF</name>
<evidence type="ECO:0000259" key="4">
    <source>
        <dbReference type="Pfam" id="PF01212"/>
    </source>
</evidence>
<dbReference type="Proteomes" id="UP000011922">
    <property type="component" value="Unassembled WGS sequence"/>
</dbReference>
<feature type="domain" description="Aromatic amino acid beta-eliminating lyase/threonine aldolase" evidence="4">
    <location>
        <begin position="4"/>
        <end position="290"/>
    </location>
</feature>
<accession>M5PTA6</accession>
<comment type="caution">
    <text evidence="5">The sequence shown here is derived from an EMBL/GenBank/DDBJ whole genome shotgun (WGS) entry which is preliminary data.</text>
</comment>
<evidence type="ECO:0000256" key="2">
    <source>
        <dbReference type="ARBA" id="ARBA00006966"/>
    </source>
</evidence>
<dbReference type="GO" id="GO:0006520">
    <property type="term" value="P:amino acid metabolic process"/>
    <property type="evidence" value="ECO:0007669"/>
    <property type="project" value="InterPro"/>
</dbReference>
<keyword evidence="3" id="KW-0663">Pyridoxal phosphate</keyword>